<feature type="coiled-coil region" evidence="1">
    <location>
        <begin position="56"/>
        <end position="83"/>
    </location>
</feature>
<accession>X1GNW8</accession>
<evidence type="ECO:0000259" key="2">
    <source>
        <dbReference type="SMART" id="SM00960"/>
    </source>
</evidence>
<comment type="caution">
    <text evidence="3">The sequence shown here is derived from an EMBL/GenBank/DDBJ whole genome shotgun (WGS) entry which is preliminary data.</text>
</comment>
<dbReference type="SMART" id="SM00960">
    <property type="entry name" value="Robl_LC7"/>
    <property type="match status" value="1"/>
</dbReference>
<protein>
    <recommendedName>
        <fullName evidence="2">Roadblock/LAMTOR2 domain-containing protein</fullName>
    </recommendedName>
</protein>
<evidence type="ECO:0000313" key="3">
    <source>
        <dbReference type="EMBL" id="GAH46540.1"/>
    </source>
</evidence>
<dbReference type="AlphaFoldDB" id="X1GNW8"/>
<dbReference type="InterPro" id="IPR004942">
    <property type="entry name" value="Roadblock/LAMTOR2_dom"/>
</dbReference>
<gene>
    <name evidence="3" type="ORF">S03H2_17419</name>
</gene>
<dbReference type="Gene3D" id="3.30.450.30">
    <property type="entry name" value="Dynein light chain 2a, cytoplasmic"/>
    <property type="match status" value="1"/>
</dbReference>
<feature type="domain" description="Roadblock/LAMTOR2" evidence="2">
    <location>
        <begin position="10"/>
        <end position="97"/>
    </location>
</feature>
<dbReference type="EMBL" id="BARU01008983">
    <property type="protein sequence ID" value="GAH46540.1"/>
    <property type="molecule type" value="Genomic_DNA"/>
</dbReference>
<proteinExistence type="predicted"/>
<reference evidence="3" key="1">
    <citation type="journal article" date="2014" name="Front. Microbiol.">
        <title>High frequency of phylogenetically diverse reductive dehalogenase-homologous genes in deep subseafloor sedimentary metagenomes.</title>
        <authorList>
            <person name="Kawai M."/>
            <person name="Futagami T."/>
            <person name="Toyoda A."/>
            <person name="Takaki Y."/>
            <person name="Nishi S."/>
            <person name="Hori S."/>
            <person name="Arai W."/>
            <person name="Tsubouchi T."/>
            <person name="Morono Y."/>
            <person name="Uchiyama I."/>
            <person name="Ito T."/>
            <person name="Fujiyama A."/>
            <person name="Inagaki F."/>
            <person name="Takami H."/>
        </authorList>
    </citation>
    <scope>NUCLEOTIDE SEQUENCE</scope>
    <source>
        <strain evidence="3">Expedition CK06-06</strain>
    </source>
</reference>
<sequence length="128" mass="14392">MDSIQIEKLSKELIKLETVLGIIGIVLVNRNGLTITSRVPRTINEKKMGALAATMFEAMETAIEELNEDIINITVEYDEYQLVVMGATNQVILVTLIEYNIDLGITLIEVEETLNIIQDLIRDDKNVD</sequence>
<keyword evidence="1" id="KW-0175">Coiled coil</keyword>
<organism evidence="3">
    <name type="scientific">marine sediment metagenome</name>
    <dbReference type="NCBI Taxonomy" id="412755"/>
    <lineage>
        <taxon>unclassified sequences</taxon>
        <taxon>metagenomes</taxon>
        <taxon>ecological metagenomes</taxon>
    </lineage>
</organism>
<name>X1GNW8_9ZZZZ</name>
<evidence type="ECO:0000256" key="1">
    <source>
        <dbReference type="SAM" id="Coils"/>
    </source>
</evidence>
<dbReference type="Pfam" id="PF03259">
    <property type="entry name" value="Robl_LC7"/>
    <property type="match status" value="1"/>
</dbReference>
<dbReference type="SUPFAM" id="SSF103196">
    <property type="entry name" value="Roadblock/LC7 domain"/>
    <property type="match status" value="1"/>
</dbReference>